<dbReference type="GeneID" id="32475312"/>
<feature type="transmembrane region" description="Helical" evidence="1">
    <location>
        <begin position="46"/>
        <end position="70"/>
    </location>
</feature>
<dbReference type="RefSeq" id="WP_006694783.1">
    <property type="nucleotide sequence ID" value="NZ_JH376857.1"/>
</dbReference>
<accession>A0ABP2MSP8</accession>
<keyword evidence="3" id="KW-1185">Reference proteome</keyword>
<dbReference type="EMBL" id="ADGH01000003">
    <property type="protein sequence ID" value="EHG25899.1"/>
    <property type="molecule type" value="Genomic_DNA"/>
</dbReference>
<evidence type="ECO:0000256" key="1">
    <source>
        <dbReference type="SAM" id="Phobius"/>
    </source>
</evidence>
<dbReference type="Proteomes" id="UP000003175">
    <property type="component" value="Unassembled WGS sequence"/>
</dbReference>
<evidence type="ECO:0000313" key="3">
    <source>
        <dbReference type="Proteomes" id="UP000003175"/>
    </source>
</evidence>
<feature type="transmembrane region" description="Helical" evidence="1">
    <location>
        <begin position="21"/>
        <end position="40"/>
    </location>
</feature>
<dbReference type="Pfam" id="PF09527">
    <property type="entry name" value="ATPase_gene1"/>
    <property type="match status" value="1"/>
</dbReference>
<comment type="caution">
    <text evidence="2">The sequence shown here is derived from an EMBL/GenBank/DDBJ whole genome shotgun (WGS) entry which is preliminary data.</text>
</comment>
<gene>
    <name evidence="2" type="ORF">HMPREF9432_00400</name>
</gene>
<protein>
    <recommendedName>
        <fullName evidence="4">F0F1-ATPase subunit</fullName>
    </recommendedName>
</protein>
<proteinExistence type="predicted"/>
<reference evidence="2 3" key="1">
    <citation type="submission" date="2011-08" db="EMBL/GenBank/DDBJ databases">
        <title>The Genome Sequence of Selenomonas noxia F0398.</title>
        <authorList>
            <consortium name="The Broad Institute Genome Sequencing Platform"/>
            <person name="Earl A."/>
            <person name="Ward D."/>
            <person name="Feldgarden M."/>
            <person name="Gevers D."/>
            <person name="Izard J."/>
            <person name="Ganesan A."/>
            <person name="Blanton J.M."/>
            <person name="Baranova O.V."/>
            <person name="Tanner A.C."/>
            <person name="Dewhirst F.E."/>
            <person name="Young S.K."/>
            <person name="Zeng Q."/>
            <person name="Gargeya S."/>
            <person name="Fitzgerald M."/>
            <person name="Haas B."/>
            <person name="Abouelleil A."/>
            <person name="Alvarado L."/>
            <person name="Arachchi H.M."/>
            <person name="Berlin A."/>
            <person name="Brown A."/>
            <person name="Chapman S.B."/>
            <person name="Chen Z."/>
            <person name="Dunbar C."/>
            <person name="Freedman E."/>
            <person name="Gearin G."/>
            <person name="Gellesch M."/>
            <person name="Goldberg J."/>
            <person name="Griggs A."/>
            <person name="Gujja S."/>
            <person name="Heiman D."/>
            <person name="Howarth C."/>
            <person name="Larson L."/>
            <person name="Lui A."/>
            <person name="MacDonald P.J.P."/>
            <person name="Montmayeur A."/>
            <person name="Murphy C."/>
            <person name="Neiman D."/>
            <person name="Pearson M."/>
            <person name="Priest M."/>
            <person name="Roberts A."/>
            <person name="Saif S."/>
            <person name="Shea T."/>
            <person name="Shenoy N."/>
            <person name="Sisk P."/>
            <person name="Stolte C."/>
            <person name="Sykes S."/>
            <person name="Wortman J."/>
            <person name="Nusbaum C."/>
            <person name="Birren B."/>
        </authorList>
    </citation>
    <scope>NUCLEOTIDE SEQUENCE [LARGE SCALE GENOMIC DNA]</scope>
    <source>
        <strain evidence="2 3">F0398</strain>
    </source>
</reference>
<organism evidence="2 3">
    <name type="scientific">Selenomonas noxia F0398</name>
    <dbReference type="NCBI Taxonomy" id="702437"/>
    <lineage>
        <taxon>Bacteria</taxon>
        <taxon>Bacillati</taxon>
        <taxon>Bacillota</taxon>
        <taxon>Negativicutes</taxon>
        <taxon>Selenomonadales</taxon>
        <taxon>Selenomonadaceae</taxon>
        <taxon>Selenomonas</taxon>
    </lineage>
</organism>
<dbReference type="InterPro" id="IPR032820">
    <property type="entry name" value="ATPase_put"/>
</dbReference>
<keyword evidence="1" id="KW-1133">Transmembrane helix</keyword>
<name>A0ABP2MSP8_9FIRM</name>
<evidence type="ECO:0008006" key="4">
    <source>
        <dbReference type="Google" id="ProtNLM"/>
    </source>
</evidence>
<evidence type="ECO:0000313" key="2">
    <source>
        <dbReference type="EMBL" id="EHG25899.1"/>
    </source>
</evidence>
<keyword evidence="1" id="KW-0812">Transmembrane</keyword>
<keyword evidence="1" id="KW-0472">Membrane</keyword>
<sequence>MEQKPSQTPSGMTDALRAFGLLSGVGIYFLVFLGIFIYFGKCADDFLGTGRVCTIIGIILGFPAAIYSLYRQLKYYKIV</sequence>